<reference evidence="2" key="1">
    <citation type="journal article" date="2019" name="Int. J. Syst. Evol. Microbiol.">
        <title>The Global Catalogue of Microorganisms (GCM) 10K type strain sequencing project: providing services to taxonomists for standard genome sequencing and annotation.</title>
        <authorList>
            <consortium name="The Broad Institute Genomics Platform"/>
            <consortium name="The Broad Institute Genome Sequencing Center for Infectious Disease"/>
            <person name="Wu L."/>
            <person name="Ma J."/>
        </authorList>
    </citation>
    <scope>NUCLEOTIDE SEQUENCE [LARGE SCALE GENOMIC DNA]</scope>
    <source>
        <strain evidence="2">JCM 18959</strain>
    </source>
</reference>
<gene>
    <name evidence="1" type="ORF">GCM10025760_07460</name>
</gene>
<name>A0ABP9M1D7_9MICO</name>
<protein>
    <submittedName>
        <fullName evidence="1">DUF488 domain-containing protein</fullName>
    </submittedName>
</protein>
<accession>A0ABP9M1D7</accession>
<dbReference type="EMBL" id="BAABKZ010000001">
    <property type="protein sequence ID" value="GAA5086971.1"/>
    <property type="molecule type" value="Genomic_DNA"/>
</dbReference>
<comment type="caution">
    <text evidence="1">The sequence shown here is derived from an EMBL/GenBank/DDBJ whole genome shotgun (WGS) entry which is preliminary data.</text>
</comment>
<dbReference type="PANTHER" id="PTHR36849">
    <property type="entry name" value="CYTOPLASMIC PROTEIN-RELATED"/>
    <property type="match status" value="1"/>
</dbReference>
<evidence type="ECO:0000313" key="1">
    <source>
        <dbReference type="EMBL" id="GAA5086971.1"/>
    </source>
</evidence>
<dbReference type="Pfam" id="PF22752">
    <property type="entry name" value="DUF488-N3i"/>
    <property type="match status" value="1"/>
</dbReference>
<organism evidence="1 2">
    <name type="scientific">Microbacterium yannicii</name>
    <dbReference type="NCBI Taxonomy" id="671622"/>
    <lineage>
        <taxon>Bacteria</taxon>
        <taxon>Bacillati</taxon>
        <taxon>Actinomycetota</taxon>
        <taxon>Actinomycetes</taxon>
        <taxon>Micrococcales</taxon>
        <taxon>Microbacteriaceae</taxon>
        <taxon>Microbacterium</taxon>
    </lineage>
</organism>
<dbReference type="Proteomes" id="UP001501407">
    <property type="component" value="Unassembled WGS sequence"/>
</dbReference>
<keyword evidence="2" id="KW-1185">Reference proteome</keyword>
<dbReference type="PANTHER" id="PTHR36849:SF1">
    <property type="entry name" value="CYTOPLASMIC PROTEIN"/>
    <property type="match status" value="1"/>
</dbReference>
<proteinExistence type="predicted"/>
<sequence length="116" mass="12980">MEIRGKRVYDEPSPDDGFRVLVDRLWPRGLSKERAALDLWAKEVAPSTELRRAFHQDGLSWADFDSAYRAELEGSARDAVAALRAELASHPVVTLLHAVADEEHNHAVILHEALEA</sequence>
<dbReference type="RefSeq" id="WP_194412603.1">
    <property type="nucleotide sequence ID" value="NZ_BAABKZ010000001.1"/>
</dbReference>
<dbReference type="InterPro" id="IPR052552">
    <property type="entry name" value="YeaO-like"/>
</dbReference>
<evidence type="ECO:0000313" key="2">
    <source>
        <dbReference type="Proteomes" id="UP001501407"/>
    </source>
</evidence>